<evidence type="ECO:0000313" key="3">
    <source>
        <dbReference type="Proteomes" id="UP000242450"/>
    </source>
</evidence>
<keyword evidence="3" id="KW-1185">Reference proteome</keyword>
<comment type="caution">
    <text evidence="2">The sequence shown here is derived from an EMBL/GenBank/DDBJ whole genome shotgun (WGS) entry which is preliminary data.</text>
</comment>
<reference evidence="2 3" key="1">
    <citation type="journal article" date="2018" name="Mol. Genet. Genomics">
        <title>The red deer Cervus elaphus genome CerEla1.0: sequencing, annotating, genes, and chromosomes.</title>
        <authorList>
            <person name="Bana N.A."/>
            <person name="Nyiri A."/>
            <person name="Nagy J."/>
            <person name="Frank K."/>
            <person name="Nagy T."/>
            <person name="Steger V."/>
            <person name="Schiller M."/>
            <person name="Lakatos P."/>
            <person name="Sugar L."/>
            <person name="Horn P."/>
            <person name="Barta E."/>
            <person name="Orosz L."/>
        </authorList>
    </citation>
    <scope>NUCLEOTIDE SEQUENCE [LARGE SCALE GENOMIC DNA]</scope>
    <source>
        <strain evidence="2">Hungarian</strain>
    </source>
</reference>
<accession>A0A212C194</accession>
<dbReference type="EMBL" id="MKHE01000033">
    <property type="protein sequence ID" value="OWJ99769.1"/>
    <property type="molecule type" value="Genomic_DNA"/>
</dbReference>
<organism evidence="2 3">
    <name type="scientific">Cervus elaphus hippelaphus</name>
    <name type="common">European red deer</name>
    <dbReference type="NCBI Taxonomy" id="46360"/>
    <lineage>
        <taxon>Eukaryota</taxon>
        <taxon>Metazoa</taxon>
        <taxon>Chordata</taxon>
        <taxon>Craniata</taxon>
        <taxon>Vertebrata</taxon>
        <taxon>Euteleostomi</taxon>
        <taxon>Mammalia</taxon>
        <taxon>Eutheria</taxon>
        <taxon>Laurasiatheria</taxon>
        <taxon>Artiodactyla</taxon>
        <taxon>Ruminantia</taxon>
        <taxon>Pecora</taxon>
        <taxon>Cervidae</taxon>
        <taxon>Cervinae</taxon>
        <taxon>Cervus</taxon>
    </lineage>
</organism>
<dbReference type="AlphaFoldDB" id="A0A212C194"/>
<proteinExistence type="predicted"/>
<dbReference type="Proteomes" id="UP000242450">
    <property type="component" value="Chromosome 33"/>
</dbReference>
<evidence type="ECO:0000313" key="2">
    <source>
        <dbReference type="EMBL" id="OWJ99769.1"/>
    </source>
</evidence>
<sequence length="61" mass="6878">MMSTLELKEDKMLKVQFVGDDDVLSHILDREGESLKNGSAADGGNKVYPFQNRKHPEKMAK</sequence>
<protein>
    <submittedName>
        <fullName evidence="2">ORC2</fullName>
    </submittedName>
</protein>
<name>A0A212C194_CEREH</name>
<gene>
    <name evidence="2" type="ORF">Celaphus_00016033</name>
</gene>
<evidence type="ECO:0000256" key="1">
    <source>
        <dbReference type="SAM" id="MobiDB-lite"/>
    </source>
</evidence>
<feature type="region of interest" description="Disordered" evidence="1">
    <location>
        <begin position="34"/>
        <end position="61"/>
    </location>
</feature>
<feature type="non-terminal residue" evidence="2">
    <location>
        <position position="61"/>
    </location>
</feature>
<feature type="compositionally biased region" description="Basic residues" evidence="1">
    <location>
        <begin position="52"/>
        <end position="61"/>
    </location>
</feature>
<dbReference type="OrthoDB" id="10563411at2759"/>